<sequence>MKRAGLILIIAIVFIFGIFGNMRWKRNFKNFKAETVGLNRVVTVYDYNGGVVRQWEGRILVDGNGERTKITTSDAKTFIIDGGIVIIEEKQ</sequence>
<keyword evidence="1" id="KW-0472">Membrane</keyword>
<evidence type="ECO:0000313" key="2">
    <source>
        <dbReference type="EMBL" id="GLI57889.1"/>
    </source>
</evidence>
<feature type="transmembrane region" description="Helical" evidence="1">
    <location>
        <begin position="6"/>
        <end position="24"/>
    </location>
</feature>
<keyword evidence="1" id="KW-0812">Transmembrane</keyword>
<proteinExistence type="predicted"/>
<accession>A0A9W6LPD6</accession>
<name>A0A9W6LPD6_9FUSO</name>
<keyword evidence="3" id="KW-1185">Reference proteome</keyword>
<dbReference type="EMBL" id="BSDY01000027">
    <property type="protein sequence ID" value="GLI57889.1"/>
    <property type="molecule type" value="Genomic_DNA"/>
</dbReference>
<dbReference type="Proteomes" id="UP001144471">
    <property type="component" value="Unassembled WGS sequence"/>
</dbReference>
<reference evidence="2" key="1">
    <citation type="submission" date="2022-12" db="EMBL/GenBank/DDBJ databases">
        <title>Reference genome sequencing for broad-spectrum identification of bacterial and archaeal isolates by mass spectrometry.</title>
        <authorList>
            <person name="Sekiguchi Y."/>
            <person name="Tourlousse D.M."/>
        </authorList>
    </citation>
    <scope>NUCLEOTIDE SEQUENCE</scope>
    <source>
        <strain evidence="2">10succ1</strain>
    </source>
</reference>
<evidence type="ECO:0000256" key="1">
    <source>
        <dbReference type="SAM" id="Phobius"/>
    </source>
</evidence>
<protein>
    <submittedName>
        <fullName evidence="2">Uncharacterized protein</fullName>
    </submittedName>
</protein>
<comment type="caution">
    <text evidence="2">The sequence shown here is derived from an EMBL/GenBank/DDBJ whole genome shotgun (WGS) entry which is preliminary data.</text>
</comment>
<evidence type="ECO:0000313" key="3">
    <source>
        <dbReference type="Proteomes" id="UP001144471"/>
    </source>
</evidence>
<organism evidence="2 3">
    <name type="scientific">Propionigenium maris DSM 9537</name>
    <dbReference type="NCBI Taxonomy" id="1123000"/>
    <lineage>
        <taxon>Bacteria</taxon>
        <taxon>Fusobacteriati</taxon>
        <taxon>Fusobacteriota</taxon>
        <taxon>Fusobacteriia</taxon>
        <taxon>Fusobacteriales</taxon>
        <taxon>Fusobacteriaceae</taxon>
        <taxon>Propionigenium</taxon>
    </lineage>
</organism>
<gene>
    <name evidence="2" type="ORF">PM10SUCC1_34030</name>
</gene>
<dbReference type="AlphaFoldDB" id="A0A9W6LPD6"/>
<keyword evidence="1" id="KW-1133">Transmembrane helix</keyword>
<dbReference type="RefSeq" id="WP_281837563.1">
    <property type="nucleotide sequence ID" value="NZ_BSDY01000027.1"/>
</dbReference>